<dbReference type="EMBL" id="OY726395">
    <property type="protein sequence ID" value="CAJ1587004.1"/>
    <property type="molecule type" value="Genomic_DNA"/>
</dbReference>
<dbReference type="PANTHER" id="PTHR33608:SF6">
    <property type="entry name" value="BLL2464 PROTEIN"/>
    <property type="match status" value="1"/>
</dbReference>
<dbReference type="RefSeq" id="WP_316512842.1">
    <property type="nucleotide sequence ID" value="NZ_OY726395.1"/>
</dbReference>
<proteinExistence type="predicted"/>
<gene>
    <name evidence="2" type="ORF">MU0050_004564</name>
</gene>
<organism evidence="2 3">
    <name type="scientific">[Mycobacterium] wendilense</name>
    <dbReference type="NCBI Taxonomy" id="3064284"/>
    <lineage>
        <taxon>Bacteria</taxon>
        <taxon>Bacillati</taxon>
        <taxon>Actinomycetota</taxon>
        <taxon>Actinomycetes</taxon>
        <taxon>Mycobacteriales</taxon>
        <taxon>Mycobacteriaceae</taxon>
        <taxon>Mycolicibacter</taxon>
    </lineage>
</organism>
<evidence type="ECO:0000313" key="3">
    <source>
        <dbReference type="Proteomes" id="UP001190466"/>
    </source>
</evidence>
<sequence>MGTHLDRARVHFGRDTGGFLEGGRYALIHTRSLEFDELRPYVPGDDVRDIDWKATARSGHTLIKRFVSEKHHKILVVADAGRNLSALAPSGERKREVAAHLIGAMGLITLQRSDEIGMVFGDARGCMDIRLRRGETHIESMLHRFRDHAGDRPGPSDVVTQLDWVAHHYRHSMLIFVVSDEPDVDDQLGEVLRPLTANHDVLWAMVADQPAVTSAEDDRPGYDVGSRQRVPSGAVLGSAVVQAYRQAEAERRRSLSEFLNTCGVAHARVGGSRDIRAALTTMTGVLARAR</sequence>
<protein>
    <submittedName>
        <fullName evidence="2">DUF58 domain-containing protein</fullName>
    </submittedName>
</protein>
<dbReference type="PANTHER" id="PTHR33608">
    <property type="entry name" value="BLL2464 PROTEIN"/>
    <property type="match status" value="1"/>
</dbReference>
<evidence type="ECO:0000313" key="2">
    <source>
        <dbReference type="EMBL" id="CAJ1587004.1"/>
    </source>
</evidence>
<dbReference type="InterPro" id="IPR002881">
    <property type="entry name" value="DUF58"/>
</dbReference>
<feature type="domain" description="DUF58" evidence="1">
    <location>
        <begin position="37"/>
        <end position="209"/>
    </location>
</feature>
<keyword evidence="3" id="KW-1185">Reference proteome</keyword>
<name>A0ABN9P4L8_9MYCO</name>
<reference evidence="2 3" key="1">
    <citation type="submission" date="2023-08" db="EMBL/GenBank/DDBJ databases">
        <authorList>
            <person name="Folkvardsen B D."/>
            <person name="Norman A."/>
        </authorList>
    </citation>
    <scope>NUCLEOTIDE SEQUENCE [LARGE SCALE GENOMIC DNA]</scope>
    <source>
        <strain evidence="2 3">Mu0050</strain>
    </source>
</reference>
<dbReference type="Proteomes" id="UP001190466">
    <property type="component" value="Chromosome"/>
</dbReference>
<accession>A0ABN9P4L8</accession>
<evidence type="ECO:0000259" key="1">
    <source>
        <dbReference type="Pfam" id="PF01882"/>
    </source>
</evidence>
<dbReference type="Pfam" id="PF01882">
    <property type="entry name" value="DUF58"/>
    <property type="match status" value="1"/>
</dbReference>